<evidence type="ECO:0008006" key="3">
    <source>
        <dbReference type="Google" id="ProtNLM"/>
    </source>
</evidence>
<dbReference type="Proteomes" id="UP000198623">
    <property type="component" value="Unassembled WGS sequence"/>
</dbReference>
<dbReference type="SUPFAM" id="SSF53098">
    <property type="entry name" value="Ribonuclease H-like"/>
    <property type="match status" value="1"/>
</dbReference>
<sequence length="68" mass="7769">MWIPSPGEFAAHEEIAKSLDAKMYFAHPYSSWVRDVNENFNGLLRQYIPKGTDLRGVSDERAKQIQTG</sequence>
<evidence type="ECO:0000313" key="1">
    <source>
        <dbReference type="EMBL" id="SFG78469.1"/>
    </source>
</evidence>
<dbReference type="EMBL" id="FOOU01000013">
    <property type="protein sequence ID" value="SFG78469.1"/>
    <property type="molecule type" value="Genomic_DNA"/>
</dbReference>
<dbReference type="InterPro" id="IPR051917">
    <property type="entry name" value="Transposase-Integrase"/>
</dbReference>
<dbReference type="NCBIfam" id="NF033563">
    <property type="entry name" value="transpos_IS30"/>
    <property type="match status" value="1"/>
</dbReference>
<dbReference type="InterPro" id="IPR053392">
    <property type="entry name" value="Transposase_IS30-like"/>
</dbReference>
<keyword evidence="2" id="KW-1185">Reference proteome</keyword>
<dbReference type="PANTHER" id="PTHR10948">
    <property type="entry name" value="TRANSPOSASE"/>
    <property type="match status" value="1"/>
</dbReference>
<reference evidence="2" key="1">
    <citation type="submission" date="2016-10" db="EMBL/GenBank/DDBJ databases">
        <authorList>
            <person name="Varghese N."/>
            <person name="Submissions S."/>
        </authorList>
    </citation>
    <scope>NUCLEOTIDE SEQUENCE [LARGE SCALE GENOMIC DNA]</scope>
    <source>
        <strain evidence="2">CGMCC 1.10971</strain>
    </source>
</reference>
<dbReference type="AlphaFoldDB" id="A0A1I2UQB7"/>
<dbReference type="GO" id="GO:0004803">
    <property type="term" value="F:transposase activity"/>
    <property type="evidence" value="ECO:0007669"/>
    <property type="project" value="TreeGrafter"/>
</dbReference>
<name>A0A1I2UQB7_9GAMM</name>
<dbReference type="GO" id="GO:0032196">
    <property type="term" value="P:transposition"/>
    <property type="evidence" value="ECO:0007669"/>
    <property type="project" value="TreeGrafter"/>
</dbReference>
<evidence type="ECO:0000313" key="2">
    <source>
        <dbReference type="Proteomes" id="UP000198623"/>
    </source>
</evidence>
<dbReference type="OrthoDB" id="9803231at2"/>
<organism evidence="1 2">
    <name type="scientific">Neptunomonas qingdaonensis</name>
    <dbReference type="NCBI Taxonomy" id="1045558"/>
    <lineage>
        <taxon>Bacteria</taxon>
        <taxon>Pseudomonadati</taxon>
        <taxon>Pseudomonadota</taxon>
        <taxon>Gammaproteobacteria</taxon>
        <taxon>Oceanospirillales</taxon>
        <taxon>Oceanospirillaceae</taxon>
        <taxon>Neptunomonas</taxon>
    </lineage>
</organism>
<dbReference type="PANTHER" id="PTHR10948:SF23">
    <property type="entry name" value="TRANSPOSASE INSI FOR INSERTION SEQUENCE ELEMENT IS30A-RELATED"/>
    <property type="match status" value="1"/>
</dbReference>
<proteinExistence type="predicted"/>
<gene>
    <name evidence="1" type="ORF">SAMN05216175_113116</name>
</gene>
<dbReference type="GO" id="GO:0005829">
    <property type="term" value="C:cytosol"/>
    <property type="evidence" value="ECO:0007669"/>
    <property type="project" value="TreeGrafter"/>
</dbReference>
<protein>
    <recommendedName>
        <fullName evidence="3">Integrase catalytic domain-containing protein</fullName>
    </recommendedName>
</protein>
<dbReference type="InterPro" id="IPR012337">
    <property type="entry name" value="RNaseH-like_sf"/>
</dbReference>
<accession>A0A1I2UQB7</accession>